<dbReference type="Gene3D" id="1.10.10.10">
    <property type="entry name" value="Winged helix-like DNA-binding domain superfamily/Winged helix DNA-binding domain"/>
    <property type="match status" value="1"/>
</dbReference>
<accession>D3S1W9</accession>
<evidence type="ECO:0000256" key="3">
    <source>
        <dbReference type="ARBA" id="ARBA00023163"/>
    </source>
</evidence>
<dbReference type="OrthoDB" id="5935at2157"/>
<keyword evidence="6" id="KW-0175">Coiled coil</keyword>
<dbReference type="GeneID" id="8777739"/>
<dbReference type="InterPro" id="IPR036388">
    <property type="entry name" value="WH-like_DNA-bd_sf"/>
</dbReference>
<dbReference type="NCBIfam" id="TIGR00373">
    <property type="entry name" value="transcription factor E"/>
    <property type="match status" value="1"/>
</dbReference>
<comment type="function">
    <text evidence="4">Transcription factor that plays a role in the activation of archaeal genes transcribed by RNA polymerase. Facilitates transcription initiation by enhancing TATA-box recognition by TATA-box-binding protein (Tbp), and transcription factor B (Tfb) and RNA polymerase recruitment. Not absolutely required for transcription in vitro, but particularly important in cases where Tbp or Tfb function is not optimal. It dynamically alters the nucleic acid-binding properties of RNA polymerases by stabilizing the initiation complex and destabilizing elongation complexes. Seems to translocate with the RNA polymerase following initiation and acts by binding to the non template strand of the transcription bubble in elongation complexes.</text>
</comment>
<proteinExistence type="inferred from homology"/>
<dbReference type="PIRSF" id="PIRSF006373">
    <property type="entry name" value="TF_E_archaea"/>
    <property type="match status" value="1"/>
</dbReference>
<comment type="domain">
    <text evidence="4">The winged helix domain is involved in binding to DNA in the preinitiation complex.</text>
</comment>
<dbReference type="Pfam" id="PF02002">
    <property type="entry name" value="TFIIE_alpha"/>
    <property type="match status" value="1"/>
</dbReference>
<dbReference type="EMBL" id="CP001899">
    <property type="protein sequence ID" value="ADC64426.1"/>
    <property type="molecule type" value="Genomic_DNA"/>
</dbReference>
<comment type="subunit">
    <text evidence="4">Monomer. Interaction with RNA polymerase subunits RpoF and RpoE is necessary for Tfe stimulatory transcription activity. Able to interact with Tbp and RNA polymerase in the absence of DNA promoter. Interacts both with the preinitiation and elongation complexes.</text>
</comment>
<dbReference type="Proteomes" id="UP000002613">
    <property type="component" value="Chromosome"/>
</dbReference>
<evidence type="ECO:0000256" key="5">
    <source>
        <dbReference type="NCBIfam" id="TIGR00373"/>
    </source>
</evidence>
<keyword evidence="1 4" id="KW-0805">Transcription regulation</keyword>
<dbReference type="InterPro" id="IPR016481">
    <property type="entry name" value="TF_E_archaea"/>
</dbReference>
<dbReference type="PaxDb" id="589924-Ferp_0244"/>
<evidence type="ECO:0000259" key="7">
    <source>
        <dbReference type="PROSITE" id="PS51344"/>
    </source>
</evidence>
<keyword evidence="9" id="KW-1185">Reference proteome</keyword>
<dbReference type="SMART" id="SM00531">
    <property type="entry name" value="TFIIE"/>
    <property type="match status" value="1"/>
</dbReference>
<dbReference type="AlphaFoldDB" id="D3S1W9"/>
<reference evidence="9" key="1">
    <citation type="submission" date="2010-02" db="EMBL/GenBank/DDBJ databases">
        <title>Complete sequence of Ferroglobus placidus DSM 10642.</title>
        <authorList>
            <consortium name="US DOE Joint Genome Institute"/>
            <person name="Lucas S."/>
            <person name="Copeland A."/>
            <person name="Lapidus A."/>
            <person name="Cheng J.-F."/>
            <person name="Bruce D."/>
            <person name="Goodwin L."/>
            <person name="Pitluck S."/>
            <person name="Saunders E."/>
            <person name="Brettin T."/>
            <person name="Detter J.C."/>
            <person name="Han C."/>
            <person name="Tapia R."/>
            <person name="Larimer F."/>
            <person name="Land M."/>
            <person name="Hauser L."/>
            <person name="Kyrpides N."/>
            <person name="Ivanova N."/>
            <person name="Holmes D."/>
            <person name="Lovley D."/>
            <person name="Kyrpides N."/>
            <person name="Anderson I.J."/>
            <person name="Woyke T."/>
        </authorList>
    </citation>
    <scope>NUCLEOTIDE SEQUENCE [LARGE SCALE GENOMIC DNA]</scope>
    <source>
        <strain evidence="9">DSM 10642 / AEDII12DO</strain>
    </source>
</reference>
<dbReference type="STRING" id="589924.Ferp_0244"/>
<dbReference type="PANTHER" id="PTHR13097">
    <property type="entry name" value="TRANSCRIPTION INITIATION FACTOR IIE, ALPHA SUBUNIT"/>
    <property type="match status" value="1"/>
</dbReference>
<evidence type="ECO:0000313" key="9">
    <source>
        <dbReference type="Proteomes" id="UP000002613"/>
    </source>
</evidence>
<dbReference type="HOGENOM" id="CLU_100097_0_0_2"/>
<dbReference type="SUPFAM" id="SSF46785">
    <property type="entry name" value="Winged helix' DNA-binding domain"/>
    <property type="match status" value="1"/>
</dbReference>
<dbReference type="InterPro" id="IPR036390">
    <property type="entry name" value="WH_DNA-bd_sf"/>
</dbReference>
<evidence type="ECO:0000256" key="2">
    <source>
        <dbReference type="ARBA" id="ARBA00023125"/>
    </source>
</evidence>
<keyword evidence="3 4" id="KW-0804">Transcription</keyword>
<name>D3S1W9_FERPA</name>
<dbReference type="HAMAP" id="MF_01909">
    <property type="entry name" value="TFE_arch"/>
    <property type="match status" value="1"/>
</dbReference>
<comment type="similarity">
    <text evidence="4">Belongs to the TFE family.</text>
</comment>
<protein>
    <recommendedName>
        <fullName evidence="4 5">Transcription factor E</fullName>
        <shortName evidence="4">TFE</shortName>
    </recommendedName>
    <alternativeName>
        <fullName evidence="4">TFIIE subunit alpha homolog</fullName>
    </alternativeName>
    <alternativeName>
        <fullName evidence="4">Transcription initiation factor TFIIE</fullName>
    </alternativeName>
</protein>
<dbReference type="InterPro" id="IPR024550">
    <property type="entry name" value="TFIIEa/SarR/Rpc3_HTH_dom"/>
</dbReference>
<dbReference type="KEGG" id="fpl:Ferp_0244"/>
<evidence type="ECO:0000256" key="4">
    <source>
        <dbReference type="HAMAP-Rule" id="MF_01909"/>
    </source>
</evidence>
<dbReference type="InterPro" id="IPR002853">
    <property type="entry name" value="TFIIE_asu"/>
</dbReference>
<feature type="coiled-coil region" evidence="6">
    <location>
        <begin position="90"/>
        <end position="117"/>
    </location>
</feature>
<dbReference type="GO" id="GO:0006367">
    <property type="term" value="P:transcription initiation at RNA polymerase II promoter"/>
    <property type="evidence" value="ECO:0007669"/>
    <property type="project" value="InterPro"/>
</dbReference>
<feature type="domain" description="HTH TFE/IIEalpha-type" evidence="7">
    <location>
        <begin position="11"/>
        <end position="93"/>
    </location>
</feature>
<evidence type="ECO:0000256" key="6">
    <source>
        <dbReference type="SAM" id="Coils"/>
    </source>
</evidence>
<sequence>MKVKEEEISEVDELLAELIERVAGEIGLVIYSMGLEEEFTDEQIANELGVEINEVRKALFALYEIGLASYRRVKDDDTGWIEYFWKLNYDKEKEVLLRELTKTKRNLEEKLKEEDQSVYYLCKNGCVKVSYEEAMEYNFMCPKCGGMLEYLDNTKAVEAIKKELEHLEKLIKLIS</sequence>
<dbReference type="PANTHER" id="PTHR13097:SF7">
    <property type="entry name" value="GENERAL TRANSCRIPTION FACTOR IIE SUBUNIT 1"/>
    <property type="match status" value="1"/>
</dbReference>
<evidence type="ECO:0000256" key="1">
    <source>
        <dbReference type="ARBA" id="ARBA00023015"/>
    </source>
</evidence>
<evidence type="ECO:0000313" key="8">
    <source>
        <dbReference type="EMBL" id="ADC64426.1"/>
    </source>
</evidence>
<keyword evidence="2 4" id="KW-0238">DNA-binding</keyword>
<dbReference type="RefSeq" id="WP_012964773.1">
    <property type="nucleotide sequence ID" value="NC_013849.1"/>
</dbReference>
<dbReference type="GO" id="GO:0006355">
    <property type="term" value="P:regulation of DNA-templated transcription"/>
    <property type="evidence" value="ECO:0007669"/>
    <property type="project" value="UniProtKB-UniRule"/>
</dbReference>
<reference evidence="8 9" key="2">
    <citation type="journal article" date="2011" name="Stand. Genomic Sci.">
        <title>Complete genome sequence of Ferroglobus placidus AEDII12DO.</title>
        <authorList>
            <person name="Anderson I."/>
            <person name="Risso C."/>
            <person name="Holmes D."/>
            <person name="Lucas S."/>
            <person name="Copeland A."/>
            <person name="Lapidus A."/>
            <person name="Cheng J.F."/>
            <person name="Bruce D."/>
            <person name="Goodwin L."/>
            <person name="Pitluck S."/>
            <person name="Saunders E."/>
            <person name="Brettin T."/>
            <person name="Detter J.C."/>
            <person name="Han C."/>
            <person name="Tapia R."/>
            <person name="Larimer F."/>
            <person name="Land M."/>
            <person name="Hauser L."/>
            <person name="Woyke T."/>
            <person name="Lovley D."/>
            <person name="Kyrpides N."/>
            <person name="Ivanova N."/>
        </authorList>
    </citation>
    <scope>NUCLEOTIDE SEQUENCE [LARGE SCALE GENOMIC DNA]</scope>
    <source>
        <strain evidence="9">DSM 10642 / AEDII12DO</strain>
    </source>
</reference>
<dbReference type="PROSITE" id="PS51344">
    <property type="entry name" value="HTH_TFE_IIE"/>
    <property type="match status" value="1"/>
</dbReference>
<dbReference type="GO" id="GO:0003677">
    <property type="term" value="F:DNA binding"/>
    <property type="evidence" value="ECO:0007669"/>
    <property type="project" value="UniProtKB-KW"/>
</dbReference>
<gene>
    <name evidence="4" type="primary">tfe</name>
    <name evidence="8" type="ordered locus">Ferp_0244</name>
</gene>
<dbReference type="InterPro" id="IPR039997">
    <property type="entry name" value="TFE"/>
</dbReference>
<dbReference type="eggNOG" id="arCOG04270">
    <property type="taxonomic scope" value="Archaea"/>
</dbReference>
<organism evidence="8 9">
    <name type="scientific">Ferroglobus placidus (strain DSM 10642 / AEDII12DO)</name>
    <dbReference type="NCBI Taxonomy" id="589924"/>
    <lineage>
        <taxon>Archaea</taxon>
        <taxon>Methanobacteriati</taxon>
        <taxon>Methanobacteriota</taxon>
        <taxon>Archaeoglobi</taxon>
        <taxon>Archaeoglobales</taxon>
        <taxon>Archaeoglobaceae</taxon>
        <taxon>Ferroglobus</taxon>
    </lineage>
</organism>
<dbReference type="InterPro" id="IPR017919">
    <property type="entry name" value="TFIIE/TFIIEa_HTH"/>
</dbReference>